<dbReference type="Proteomes" id="UP001150830">
    <property type="component" value="Unassembled WGS sequence"/>
</dbReference>
<dbReference type="InterPro" id="IPR038561">
    <property type="entry name" value="SoxD_sf"/>
</dbReference>
<dbReference type="EMBL" id="JAPNOA010000059">
    <property type="protein sequence ID" value="MCY0967312.1"/>
    <property type="molecule type" value="Genomic_DNA"/>
</dbReference>
<gene>
    <name evidence="1" type="ORF">OUO13_19200</name>
</gene>
<protein>
    <submittedName>
        <fullName evidence="1">Sarcosine oxidase subunit delta</fullName>
    </submittedName>
</protein>
<reference evidence="1" key="1">
    <citation type="submission" date="2022-11" db="EMBL/GenBank/DDBJ databases">
        <title>Parathalassolutuus dongxingensis gen. nov., sp. nov., a novel member of family Oceanospirillaceae isolated from a coastal shrimp pond in Guangxi, China.</title>
        <authorList>
            <person name="Chen H."/>
        </authorList>
    </citation>
    <scope>NUCLEOTIDE SEQUENCE</scope>
    <source>
        <strain evidence="1">G-43</strain>
    </source>
</reference>
<dbReference type="AlphaFoldDB" id="A0A9X3ITB4"/>
<name>A0A9X3ITB4_9GAMM</name>
<evidence type="ECO:0000313" key="1">
    <source>
        <dbReference type="EMBL" id="MCY0967312.1"/>
    </source>
</evidence>
<comment type="caution">
    <text evidence="1">The sequence shown here is derived from an EMBL/GenBank/DDBJ whole genome shotgun (WGS) entry which is preliminary data.</text>
</comment>
<dbReference type="RefSeq" id="WP_283175514.1">
    <property type="nucleotide sequence ID" value="NZ_JAPNOA010000059.1"/>
</dbReference>
<dbReference type="Pfam" id="PF04267">
    <property type="entry name" value="SoxD"/>
    <property type="match status" value="1"/>
</dbReference>
<dbReference type="NCBIfam" id="TIGR01374">
    <property type="entry name" value="soxD"/>
    <property type="match status" value="1"/>
</dbReference>
<dbReference type="GO" id="GO:0008115">
    <property type="term" value="F:sarcosine oxidase activity"/>
    <property type="evidence" value="ECO:0007669"/>
    <property type="project" value="InterPro"/>
</dbReference>
<sequence length="96" mass="11311">MLHIFCPHCGEYREEEEFRCKGQAHIARPLDPEACSDEEWGHFMFFRQNTRGQHRELWVHSTGCRKHFNVIRNTVTYEIEKVYLVGTKPETEGAAS</sequence>
<accession>A0A9X3ITB4</accession>
<proteinExistence type="predicted"/>
<dbReference type="Gene3D" id="3.30.2270.10">
    <property type="entry name" value="Folate-binding superfamily"/>
    <property type="match status" value="1"/>
</dbReference>
<keyword evidence="2" id="KW-1185">Reference proteome</keyword>
<evidence type="ECO:0000313" key="2">
    <source>
        <dbReference type="Proteomes" id="UP001150830"/>
    </source>
</evidence>
<organism evidence="1 2">
    <name type="scientific">Parathalassolituus penaei</name>
    <dbReference type="NCBI Taxonomy" id="2997323"/>
    <lineage>
        <taxon>Bacteria</taxon>
        <taxon>Pseudomonadati</taxon>
        <taxon>Pseudomonadota</taxon>
        <taxon>Gammaproteobacteria</taxon>
        <taxon>Oceanospirillales</taxon>
        <taxon>Oceanospirillaceae</taxon>
        <taxon>Parathalassolituus</taxon>
    </lineage>
</organism>
<dbReference type="InterPro" id="IPR006279">
    <property type="entry name" value="SoxD"/>
</dbReference>
<dbReference type="GO" id="GO:0046653">
    <property type="term" value="P:tetrahydrofolate metabolic process"/>
    <property type="evidence" value="ECO:0007669"/>
    <property type="project" value="InterPro"/>
</dbReference>